<keyword evidence="2" id="KW-0472">Membrane</keyword>
<feature type="transmembrane region" description="Helical" evidence="2">
    <location>
        <begin position="129"/>
        <end position="147"/>
    </location>
</feature>
<keyword evidence="2" id="KW-0812">Transmembrane</keyword>
<evidence type="ECO:0000313" key="3">
    <source>
        <dbReference type="EMBL" id="TFU15348.1"/>
    </source>
</evidence>
<comment type="caution">
    <text evidence="3">The sequence shown here is derived from an EMBL/GenBank/DDBJ whole genome shotgun (WGS) entry which is preliminary data.</text>
</comment>
<dbReference type="RefSeq" id="WP_038042571.1">
    <property type="nucleotide sequence ID" value="NZ_ML214253.1"/>
</dbReference>
<evidence type="ECO:0000256" key="2">
    <source>
        <dbReference type="SAM" id="Phobius"/>
    </source>
</evidence>
<name>A0ABY2K4T5_9DEIN</name>
<reference evidence="3 4" key="1">
    <citation type="submission" date="2019-03" db="EMBL/GenBank/DDBJ databases">
        <title>Thermus tengchongensis species for the arsenic transformation mechanism.</title>
        <authorList>
            <person name="Yuan G.C."/>
        </authorList>
    </citation>
    <scope>NUCLEOTIDE SEQUENCE [LARGE SCALE GENOMIC DNA]</scope>
    <source>
        <strain evidence="3 4">15Y</strain>
    </source>
</reference>
<proteinExistence type="predicted"/>
<feature type="transmembrane region" description="Helical" evidence="2">
    <location>
        <begin position="39"/>
        <end position="58"/>
    </location>
</feature>
<gene>
    <name evidence="3" type="ORF">E0489_09965</name>
</gene>
<sequence length="150" mass="15514">MRELLEKRFPDLVALMVALGFMTLLAELLLTGHTEGLQVLAPVAAGVGAGLTALGLLVPRLRLPSLAALLLVGASGLVGLVVHLEESLEGAGKGWVQTVDEEGYAYLEYPQEAEGGQAGEEPEGNPPPLAPLSLSGLGLLGALALYVKRP</sequence>
<organism evidence="3 4">
    <name type="scientific">Thermus tengchongensis</name>
    <dbReference type="NCBI Taxonomy" id="1214928"/>
    <lineage>
        <taxon>Bacteria</taxon>
        <taxon>Thermotogati</taxon>
        <taxon>Deinococcota</taxon>
        <taxon>Deinococci</taxon>
        <taxon>Thermales</taxon>
        <taxon>Thermaceae</taxon>
        <taxon>Thermus</taxon>
    </lineage>
</organism>
<feature type="transmembrane region" description="Helical" evidence="2">
    <location>
        <begin position="12"/>
        <end position="33"/>
    </location>
</feature>
<dbReference type="Proteomes" id="UP000297244">
    <property type="component" value="Unassembled WGS sequence"/>
</dbReference>
<dbReference type="EMBL" id="SKBL01000018">
    <property type="protein sequence ID" value="TFU15348.1"/>
    <property type="molecule type" value="Genomic_DNA"/>
</dbReference>
<feature type="region of interest" description="Disordered" evidence="1">
    <location>
        <begin position="110"/>
        <end position="131"/>
    </location>
</feature>
<feature type="transmembrane region" description="Helical" evidence="2">
    <location>
        <begin position="65"/>
        <end position="84"/>
    </location>
</feature>
<evidence type="ECO:0008006" key="5">
    <source>
        <dbReference type="Google" id="ProtNLM"/>
    </source>
</evidence>
<evidence type="ECO:0000313" key="4">
    <source>
        <dbReference type="Proteomes" id="UP000297244"/>
    </source>
</evidence>
<evidence type="ECO:0000256" key="1">
    <source>
        <dbReference type="SAM" id="MobiDB-lite"/>
    </source>
</evidence>
<keyword evidence="4" id="KW-1185">Reference proteome</keyword>
<accession>A0ABY2K4T5</accession>
<protein>
    <recommendedName>
        <fullName evidence="5">LPXTG cell wall anchor domain-containing protein</fullName>
    </recommendedName>
</protein>
<keyword evidence="2" id="KW-1133">Transmembrane helix</keyword>